<dbReference type="EMBL" id="WSZK01000015">
    <property type="protein sequence ID" value="MWG34441.1"/>
    <property type="molecule type" value="Genomic_DNA"/>
</dbReference>
<organism evidence="2 3">
    <name type="scientific">Halomarina oriensis</name>
    <dbReference type="NCBI Taxonomy" id="671145"/>
    <lineage>
        <taxon>Archaea</taxon>
        <taxon>Methanobacteriati</taxon>
        <taxon>Methanobacteriota</taxon>
        <taxon>Stenosarchaea group</taxon>
        <taxon>Halobacteria</taxon>
        <taxon>Halobacteriales</taxon>
        <taxon>Natronomonadaceae</taxon>
        <taxon>Halomarina</taxon>
    </lineage>
</organism>
<dbReference type="AlphaFoldDB" id="A0A6B0GKN1"/>
<gene>
    <name evidence="2" type="ORF">GQS65_08050</name>
</gene>
<sequence length="96" mass="10316">MTDDPTRRLADHLVATGERPIDSRTNAWLGEAEALALDMAESDLDPAVERERAGHVVELLSNVDGTGDEQADEHVTAARTLAERLAGDSSRSAPHD</sequence>
<dbReference type="Proteomes" id="UP000451471">
    <property type="component" value="Unassembled WGS sequence"/>
</dbReference>
<dbReference type="Pfam" id="PF26479">
    <property type="entry name" value="DUF8152"/>
    <property type="match status" value="1"/>
</dbReference>
<accession>A0A6B0GKN1</accession>
<proteinExistence type="predicted"/>
<dbReference type="RefSeq" id="WP_368279962.1">
    <property type="nucleotide sequence ID" value="NZ_WSZK01000015.1"/>
</dbReference>
<evidence type="ECO:0000313" key="2">
    <source>
        <dbReference type="EMBL" id="MWG34441.1"/>
    </source>
</evidence>
<protein>
    <recommendedName>
        <fullName evidence="1">DUF8152 domain-containing protein</fullName>
    </recommendedName>
</protein>
<reference evidence="2 3" key="1">
    <citation type="submission" date="2019-12" db="EMBL/GenBank/DDBJ databases">
        <title>Halocatena pleomorpha gen. nov. sp. nov., an extremely halophilic archaeon of family Halobacteriaceae isolated from saltpan soil.</title>
        <authorList>
            <person name="Pal Y."/>
            <person name="Verma A."/>
            <person name="Krishnamurthi S."/>
            <person name="Kumar P."/>
        </authorList>
    </citation>
    <scope>NUCLEOTIDE SEQUENCE [LARGE SCALE GENOMIC DNA]</scope>
    <source>
        <strain evidence="2 3">JCM 16495</strain>
    </source>
</reference>
<evidence type="ECO:0000313" key="3">
    <source>
        <dbReference type="Proteomes" id="UP000451471"/>
    </source>
</evidence>
<name>A0A6B0GKN1_9EURY</name>
<dbReference type="InterPro" id="IPR058465">
    <property type="entry name" value="DUF8152"/>
</dbReference>
<evidence type="ECO:0000259" key="1">
    <source>
        <dbReference type="Pfam" id="PF26479"/>
    </source>
</evidence>
<comment type="caution">
    <text evidence="2">The sequence shown here is derived from an EMBL/GenBank/DDBJ whole genome shotgun (WGS) entry which is preliminary data.</text>
</comment>
<feature type="domain" description="DUF8152" evidence="1">
    <location>
        <begin position="6"/>
        <end position="88"/>
    </location>
</feature>
<keyword evidence="3" id="KW-1185">Reference proteome</keyword>